<dbReference type="AlphaFoldDB" id="A0A2Z6R9W4"/>
<protein>
    <submittedName>
        <fullName evidence="2">Uncharacterized protein</fullName>
    </submittedName>
</protein>
<dbReference type="SUPFAM" id="SSF48452">
    <property type="entry name" value="TPR-like"/>
    <property type="match status" value="1"/>
</dbReference>
<dbReference type="Gene3D" id="1.25.40.10">
    <property type="entry name" value="Tetratricopeptide repeat domain"/>
    <property type="match status" value="1"/>
</dbReference>
<keyword evidence="1" id="KW-0802">TPR repeat</keyword>
<dbReference type="Proteomes" id="UP000247702">
    <property type="component" value="Unassembled WGS sequence"/>
</dbReference>
<proteinExistence type="predicted"/>
<dbReference type="EMBL" id="BEXD01000691">
    <property type="protein sequence ID" value="GBB89498.1"/>
    <property type="molecule type" value="Genomic_DNA"/>
</dbReference>
<gene>
    <name evidence="2" type="ORF">RclHR1_01620010</name>
</gene>
<evidence type="ECO:0000256" key="1">
    <source>
        <dbReference type="PROSITE-ProRule" id="PRU00339"/>
    </source>
</evidence>
<reference evidence="2 3" key="1">
    <citation type="submission" date="2017-11" db="EMBL/GenBank/DDBJ databases">
        <title>The genome of Rhizophagus clarus HR1 reveals common genetic basis of auxotrophy among arbuscular mycorrhizal fungi.</title>
        <authorList>
            <person name="Kobayashi Y."/>
        </authorList>
    </citation>
    <scope>NUCLEOTIDE SEQUENCE [LARGE SCALE GENOMIC DNA]</scope>
    <source>
        <strain evidence="2 3">HR1</strain>
    </source>
</reference>
<name>A0A2Z6R9W4_9GLOM</name>
<accession>A0A2Z6R9W4</accession>
<evidence type="ECO:0000313" key="2">
    <source>
        <dbReference type="EMBL" id="GBB89498.1"/>
    </source>
</evidence>
<dbReference type="InterPro" id="IPR011990">
    <property type="entry name" value="TPR-like_helical_dom_sf"/>
</dbReference>
<keyword evidence="3" id="KW-1185">Reference proteome</keyword>
<sequence length="112" mass="13249">MNKYHDAISFFTKANVIENIHNLNKRAITYYTLQEYDKALLDLNKAIQLDSCNSIAYYLKWLTYYTTENTSKAMVTFKKCGELDIWMDLLEVCKFNDFRSQFTDFNELGIVN</sequence>
<feature type="repeat" description="TPR" evidence="1">
    <location>
        <begin position="20"/>
        <end position="53"/>
    </location>
</feature>
<evidence type="ECO:0000313" key="3">
    <source>
        <dbReference type="Proteomes" id="UP000247702"/>
    </source>
</evidence>
<dbReference type="Pfam" id="PF13181">
    <property type="entry name" value="TPR_8"/>
    <property type="match status" value="1"/>
</dbReference>
<comment type="caution">
    <text evidence="2">The sequence shown here is derived from an EMBL/GenBank/DDBJ whole genome shotgun (WGS) entry which is preliminary data.</text>
</comment>
<dbReference type="InterPro" id="IPR019734">
    <property type="entry name" value="TPR_rpt"/>
</dbReference>
<dbReference type="PROSITE" id="PS50005">
    <property type="entry name" value="TPR"/>
    <property type="match status" value="1"/>
</dbReference>
<organism evidence="2 3">
    <name type="scientific">Rhizophagus clarus</name>
    <dbReference type="NCBI Taxonomy" id="94130"/>
    <lineage>
        <taxon>Eukaryota</taxon>
        <taxon>Fungi</taxon>
        <taxon>Fungi incertae sedis</taxon>
        <taxon>Mucoromycota</taxon>
        <taxon>Glomeromycotina</taxon>
        <taxon>Glomeromycetes</taxon>
        <taxon>Glomerales</taxon>
        <taxon>Glomeraceae</taxon>
        <taxon>Rhizophagus</taxon>
    </lineage>
</organism>